<dbReference type="InterPro" id="IPR007811">
    <property type="entry name" value="RPC4"/>
</dbReference>
<dbReference type="Gene3D" id="3.60.21.60">
    <property type="match status" value="1"/>
</dbReference>
<feature type="domain" description="DNA polymerase alpha/delta/epsilon subunit B" evidence="7">
    <location>
        <begin position="580"/>
        <end position="769"/>
    </location>
</feature>
<dbReference type="Pfam" id="PF04042">
    <property type="entry name" value="DNA_pol_E_B"/>
    <property type="match status" value="1"/>
</dbReference>
<dbReference type="Pfam" id="PF05132">
    <property type="entry name" value="RNA_pol_Rpc4"/>
    <property type="match status" value="1"/>
</dbReference>
<keyword evidence="5" id="KW-0539">Nucleus</keyword>
<evidence type="ECO:0000256" key="3">
    <source>
        <dbReference type="ARBA" id="ARBA00022705"/>
    </source>
</evidence>
<dbReference type="OrthoDB" id="10254730at2759"/>
<evidence type="ECO:0000256" key="6">
    <source>
        <dbReference type="ARBA" id="ARBA00032930"/>
    </source>
</evidence>
<dbReference type="GO" id="GO:0006383">
    <property type="term" value="P:transcription by RNA polymerase III"/>
    <property type="evidence" value="ECO:0007669"/>
    <property type="project" value="InterPro"/>
</dbReference>
<dbReference type="InterPro" id="IPR007185">
    <property type="entry name" value="DNA_pol_a/d/e_bsu"/>
</dbReference>
<evidence type="ECO:0000256" key="1">
    <source>
        <dbReference type="ARBA" id="ARBA00004123"/>
    </source>
</evidence>
<dbReference type="AlphaFoldDB" id="A0A9N9TTQ7"/>
<dbReference type="PANTHER" id="PTHR12708">
    <property type="entry name" value="DNA POLYMERASE EPSILON SUBUNIT B"/>
    <property type="match status" value="1"/>
</dbReference>
<dbReference type="GO" id="GO:0006261">
    <property type="term" value="P:DNA-templated DNA replication"/>
    <property type="evidence" value="ECO:0007669"/>
    <property type="project" value="InterPro"/>
</dbReference>
<name>A0A9N9TTQ7_PHYSR</name>
<keyword evidence="4" id="KW-0238">DNA-binding</keyword>
<dbReference type="Gene3D" id="1.10.8.60">
    <property type="match status" value="1"/>
</dbReference>
<evidence type="ECO:0000256" key="2">
    <source>
        <dbReference type="ARBA" id="ARBA00009560"/>
    </source>
</evidence>
<comment type="subcellular location">
    <subcellularLocation>
        <location evidence="1">Nucleus</location>
    </subcellularLocation>
</comment>
<evidence type="ECO:0000256" key="5">
    <source>
        <dbReference type="ARBA" id="ARBA00023242"/>
    </source>
</evidence>
<dbReference type="Proteomes" id="UP001153712">
    <property type="component" value="Chromosome 4"/>
</dbReference>
<dbReference type="Pfam" id="PF12213">
    <property type="entry name" value="Dpoe2NT"/>
    <property type="match status" value="1"/>
</dbReference>
<dbReference type="InterPro" id="IPR016266">
    <property type="entry name" value="POLE2"/>
</dbReference>
<organism evidence="9 10">
    <name type="scientific">Phyllotreta striolata</name>
    <name type="common">Striped flea beetle</name>
    <name type="synonym">Crioceris striolata</name>
    <dbReference type="NCBI Taxonomy" id="444603"/>
    <lineage>
        <taxon>Eukaryota</taxon>
        <taxon>Metazoa</taxon>
        <taxon>Ecdysozoa</taxon>
        <taxon>Arthropoda</taxon>
        <taxon>Hexapoda</taxon>
        <taxon>Insecta</taxon>
        <taxon>Pterygota</taxon>
        <taxon>Neoptera</taxon>
        <taxon>Endopterygota</taxon>
        <taxon>Coleoptera</taxon>
        <taxon>Polyphaga</taxon>
        <taxon>Cucujiformia</taxon>
        <taxon>Chrysomeloidea</taxon>
        <taxon>Chrysomelidae</taxon>
        <taxon>Galerucinae</taxon>
        <taxon>Alticini</taxon>
        <taxon>Phyllotreta</taxon>
    </lineage>
</organism>
<gene>
    <name evidence="9" type="ORF">PHYEVI_LOCUS7988</name>
</gene>
<dbReference type="PANTHER" id="PTHR12708:SF0">
    <property type="entry name" value="DNA POLYMERASE EPSILON SUBUNIT 2"/>
    <property type="match status" value="1"/>
</dbReference>
<feature type="domain" description="DNA polymerase epsilon subunit B N-terminal" evidence="8">
    <location>
        <begin position="4"/>
        <end position="79"/>
    </location>
</feature>
<evidence type="ECO:0000313" key="10">
    <source>
        <dbReference type="Proteomes" id="UP001153712"/>
    </source>
</evidence>
<reference evidence="9" key="1">
    <citation type="submission" date="2022-01" db="EMBL/GenBank/DDBJ databases">
        <authorList>
            <person name="King R."/>
        </authorList>
    </citation>
    <scope>NUCLEOTIDE SEQUENCE</scope>
</reference>
<dbReference type="GO" id="GO:0003677">
    <property type="term" value="F:DNA binding"/>
    <property type="evidence" value="ECO:0007669"/>
    <property type="project" value="UniProtKB-KW"/>
</dbReference>
<proteinExistence type="inferred from homology"/>
<comment type="similarity">
    <text evidence="2">Belongs to the DNA polymerase epsilon subunit B family.</text>
</comment>
<keyword evidence="3" id="KW-0235">DNA replication</keyword>
<dbReference type="GO" id="GO:0008622">
    <property type="term" value="C:epsilon DNA polymerase complex"/>
    <property type="evidence" value="ECO:0007669"/>
    <property type="project" value="InterPro"/>
</dbReference>
<keyword evidence="10" id="KW-1185">Reference proteome</keyword>
<evidence type="ECO:0000259" key="7">
    <source>
        <dbReference type="Pfam" id="PF04042"/>
    </source>
</evidence>
<dbReference type="InterPro" id="IPR024639">
    <property type="entry name" value="DNA_pol_e_bsu_N"/>
</dbReference>
<dbReference type="EMBL" id="OU900097">
    <property type="protein sequence ID" value="CAG9861657.1"/>
    <property type="molecule type" value="Genomic_DNA"/>
</dbReference>
<evidence type="ECO:0000259" key="8">
    <source>
        <dbReference type="Pfam" id="PF12213"/>
    </source>
</evidence>
<sequence>MDKEKVVKKLQNSFKIGGFIIRRTFCEYILEKFIDEGVDVTDKENFDNLVVSICNSLENQCLIERSIEKEHIEEAIQMCFNRGYDNTESTFSVINAFDFPKLSYNLKRKQYYIVDEKPQILANAESKARLFLERYTTVLQRTKRNFLLKGDELKLQTVDYLLALRKTTLDKTLILGSLYQISEGKWCLEDPSGIIELNLIHAKFNSGFFNESCLVLVNGYYEDKILHVSSIVLPPGEDYKNSRPIFGNINYFGGPSKVPLRDSVRLKEQMARNKSDFMLFFSDLWLDYPNLFIIMSTKKIQKLCLKDFVKDSPSHRLASIKLPRDLSLGGSKLNKKVYKPNLNVVRNKTNIENKLKEAEKPKPRHLKGRERIKPKFIQSTGVFSEGIISDAPSLAPSLLFKKQCSFEKVVSIKPPVEKPNEIDVKTEYKLHKELNPRYCLDSDTDTEETLPFTPIDWNEAFFARVKTETQTHKDRIELDKLKSHLNLWELPDSFNFKKETHGQLMDYHLTDMPEGKIGKVCVRKSGKVDVLIGRLSYELESCEWEAFAEHLVDINVESKANTASVLGRLENRYYLNPNWDYLVFDKLESLFSGFQDVDPVAFVFMGNFMSNSHGSEMMDVLKKHFKRLGELIVKFPSLAKNSQFIFVPGMTDPCMPHIVPRFGLPSYVTSDIKKLVPKATFATNPCRIQYCTREIVLFRADLMPKLLRGTLHKPSKDELLDSVRRTIVSQGHLSPLSLNALTVQWDYDYCLRLYPLPDLVVIGDKCESYQGDYKECRIANPGSFCESGFQFLSYIPYSNTIDECTL</sequence>
<accession>A0A9N9TTQ7</accession>
<protein>
    <recommendedName>
        <fullName evidence="6">DNA polymerase II subunit 2</fullName>
    </recommendedName>
</protein>
<dbReference type="GO" id="GO:0042276">
    <property type="term" value="P:error-prone translesion synthesis"/>
    <property type="evidence" value="ECO:0007669"/>
    <property type="project" value="TreeGrafter"/>
</dbReference>
<dbReference type="GO" id="GO:0005666">
    <property type="term" value="C:RNA polymerase III complex"/>
    <property type="evidence" value="ECO:0007669"/>
    <property type="project" value="InterPro"/>
</dbReference>
<evidence type="ECO:0000313" key="9">
    <source>
        <dbReference type="EMBL" id="CAG9861657.1"/>
    </source>
</evidence>
<evidence type="ECO:0000256" key="4">
    <source>
        <dbReference type="ARBA" id="ARBA00023125"/>
    </source>
</evidence>